<name>A0A146FCD1_ASPKA</name>
<dbReference type="EMBL" id="BCWF01000017">
    <property type="protein sequence ID" value="GAT23322.1"/>
    <property type="molecule type" value="Genomic_DNA"/>
</dbReference>
<dbReference type="InterPro" id="IPR027796">
    <property type="entry name" value="OTT_1508_deam-like"/>
</dbReference>
<gene>
    <name evidence="1" type="ORF">RIB2604_01704600</name>
</gene>
<comment type="caution">
    <text evidence="1">The sequence shown here is derived from an EMBL/GenBank/DDBJ whole genome shotgun (WGS) entry which is preliminary data.</text>
</comment>
<dbReference type="VEuPathDB" id="FungiDB:ASPFODRAFT_42969"/>
<protein>
    <submittedName>
        <fullName evidence="1">Uncharacterized protein</fullName>
    </submittedName>
</protein>
<proteinExistence type="predicted"/>
<organism evidence="1 2">
    <name type="scientific">Aspergillus kawachii</name>
    <name type="common">White koji mold</name>
    <name type="synonym">Aspergillus awamori var. kawachi</name>
    <dbReference type="NCBI Taxonomy" id="1069201"/>
    <lineage>
        <taxon>Eukaryota</taxon>
        <taxon>Fungi</taxon>
        <taxon>Dikarya</taxon>
        <taxon>Ascomycota</taxon>
        <taxon>Pezizomycotina</taxon>
        <taxon>Eurotiomycetes</taxon>
        <taxon>Eurotiomycetidae</taxon>
        <taxon>Eurotiales</taxon>
        <taxon>Aspergillaceae</taxon>
        <taxon>Aspergillus</taxon>
        <taxon>Aspergillus subgen. Circumdati</taxon>
    </lineage>
</organism>
<dbReference type="Pfam" id="PF14441">
    <property type="entry name" value="OTT_1508_deam"/>
    <property type="match status" value="1"/>
</dbReference>
<evidence type="ECO:0000313" key="1">
    <source>
        <dbReference type="EMBL" id="GAT23322.1"/>
    </source>
</evidence>
<evidence type="ECO:0000313" key="2">
    <source>
        <dbReference type="Proteomes" id="UP000075230"/>
    </source>
</evidence>
<dbReference type="Proteomes" id="UP000075230">
    <property type="component" value="Unassembled WGS sequence"/>
</dbReference>
<sequence>MSSEKSNLQGEHIARVVWAAHILAYLTKGRSQVQVEKIEDDVASDTDSEIETEVAVDDETDTATAIAVALSASRDSVLRKFLDCICQLLSPSKGWEGVTAASMRESSGSVSVDVARNDGFGSDCGSFDPATLEYCRMLEEYLTSCVSTEGRLINYTASRVDYWISARRRTYAKSHNDTDWNPRAWPGRESAAQTWTTMADLLLRFDSKRMTPDCRTILVQGAYSCVSSAEVHHLLLDALGPKVGSRLWVCLRFVARPLTDCQRLREITLWESHLRHAQISLVPSAPKTTLQKECMVDIATAWELLGLGIATEPVIELLDPYRHMFKQACAKSLSLHAEMQLICYQEECPGPRRMLQYLGSSKKSCLLCETFLAAMHNPIETRGRHGVCYPAWGVPCLDSDAIYLAATELGNNLVNRIRGSFNKIIRPGATAALPNVMQSDFVSEFSKLTLEEWRQRQKIVDIARAEQTTNWTKLQLM</sequence>
<dbReference type="AlphaFoldDB" id="A0A146FCD1"/>
<accession>A0A146FCD1</accession>
<reference evidence="1 2" key="1">
    <citation type="journal article" date="2016" name="DNA Res.">
        <title>Genome sequence of Aspergillus luchuensis NBRC 4314.</title>
        <authorList>
            <person name="Yamada O."/>
            <person name="Machida M."/>
            <person name="Hosoyama A."/>
            <person name="Goto M."/>
            <person name="Takahashi T."/>
            <person name="Futagami T."/>
            <person name="Yamagata Y."/>
            <person name="Takeuchi M."/>
            <person name="Kobayashi T."/>
            <person name="Koike H."/>
            <person name="Abe K."/>
            <person name="Asai K."/>
            <person name="Arita M."/>
            <person name="Fujita N."/>
            <person name="Fukuda K."/>
            <person name="Higa K."/>
            <person name="Horikawa H."/>
            <person name="Ishikawa T."/>
            <person name="Jinno K."/>
            <person name="Kato Y."/>
            <person name="Kirimura K."/>
            <person name="Mizutani O."/>
            <person name="Nakasone K."/>
            <person name="Sano M."/>
            <person name="Shiraishi Y."/>
            <person name="Tsukahara M."/>
            <person name="Gomi K."/>
        </authorList>
    </citation>
    <scope>NUCLEOTIDE SEQUENCE [LARGE SCALE GENOMIC DNA]</scope>
    <source>
        <strain evidence="1 2">RIB 2604</strain>
    </source>
</reference>
<reference evidence="2" key="2">
    <citation type="submission" date="2016-02" db="EMBL/GenBank/DDBJ databases">
        <title>Genome sequencing of Aspergillus luchuensis NBRC 4314.</title>
        <authorList>
            <person name="Yamada O."/>
        </authorList>
    </citation>
    <scope>NUCLEOTIDE SEQUENCE [LARGE SCALE GENOMIC DNA]</scope>
    <source>
        <strain evidence="2">RIB 2604</strain>
    </source>
</reference>